<evidence type="ECO:0000313" key="3">
    <source>
        <dbReference type="Proteomes" id="UP001595908"/>
    </source>
</evidence>
<dbReference type="RefSeq" id="WP_033299245.1">
    <property type="nucleotide sequence ID" value="NZ_JBHSJE010000002.1"/>
</dbReference>
<feature type="region of interest" description="Disordered" evidence="1">
    <location>
        <begin position="21"/>
        <end position="51"/>
    </location>
</feature>
<organism evidence="2 3">
    <name type="scientific">Streptomyces atroolivaceus</name>
    <dbReference type="NCBI Taxonomy" id="66869"/>
    <lineage>
        <taxon>Bacteria</taxon>
        <taxon>Bacillati</taxon>
        <taxon>Actinomycetota</taxon>
        <taxon>Actinomycetes</taxon>
        <taxon>Kitasatosporales</taxon>
        <taxon>Streptomycetaceae</taxon>
        <taxon>Streptomyces</taxon>
    </lineage>
</organism>
<evidence type="ECO:0000313" key="2">
    <source>
        <dbReference type="EMBL" id="MFC4978986.1"/>
    </source>
</evidence>
<protein>
    <submittedName>
        <fullName evidence="2">Uncharacterized protein</fullName>
    </submittedName>
</protein>
<accession>A0ABV9V622</accession>
<dbReference type="GeneID" id="31232979"/>
<keyword evidence="3" id="KW-1185">Reference proteome</keyword>
<reference evidence="3" key="1">
    <citation type="journal article" date="2019" name="Int. J. Syst. Evol. Microbiol.">
        <title>The Global Catalogue of Microorganisms (GCM) 10K type strain sequencing project: providing services to taxonomists for standard genome sequencing and annotation.</title>
        <authorList>
            <consortium name="The Broad Institute Genomics Platform"/>
            <consortium name="The Broad Institute Genome Sequencing Center for Infectious Disease"/>
            <person name="Wu L."/>
            <person name="Ma J."/>
        </authorList>
    </citation>
    <scope>NUCLEOTIDE SEQUENCE [LARGE SCALE GENOMIC DNA]</scope>
    <source>
        <strain evidence="3">ICMP 257</strain>
    </source>
</reference>
<evidence type="ECO:0000256" key="1">
    <source>
        <dbReference type="SAM" id="MobiDB-lite"/>
    </source>
</evidence>
<name>A0ABV9V622_STRAZ</name>
<dbReference type="Proteomes" id="UP001595908">
    <property type="component" value="Unassembled WGS sequence"/>
</dbReference>
<proteinExistence type="predicted"/>
<dbReference type="EMBL" id="JBHSJE010000002">
    <property type="protein sequence ID" value="MFC4978986.1"/>
    <property type="molecule type" value="Genomic_DNA"/>
</dbReference>
<comment type="caution">
    <text evidence="2">The sequence shown here is derived from an EMBL/GenBank/DDBJ whole genome shotgun (WGS) entry which is preliminary data.</text>
</comment>
<sequence length="97" mass="10437">MRELVRRFAESPLRRLCKALAPAPAPPEPGMQAAGPTTRGSGRRPLRGEDSPLVRPYLAAHERQVAEARRGRRTVWHAVQGVDVGLVLSAHGAEAAA</sequence>
<gene>
    <name evidence="2" type="ORF">ACFPL4_11480</name>
</gene>